<protein>
    <submittedName>
        <fullName evidence="2">Outer membrane protein</fullName>
    </submittedName>
</protein>
<accession>A0A6N3SL59</accession>
<gene>
    <name evidence="2" type="ORF">Abci_006_077</name>
    <name evidence="3" type="ORF">ACI01nite_00890</name>
</gene>
<dbReference type="STRING" id="1231339.Abci_006_077"/>
<evidence type="ECO:0000313" key="4">
    <source>
        <dbReference type="Proteomes" id="UP000032671"/>
    </source>
</evidence>
<dbReference type="Proteomes" id="UP000032671">
    <property type="component" value="Unassembled WGS sequence"/>
</dbReference>
<evidence type="ECO:0000313" key="5">
    <source>
        <dbReference type="Proteomes" id="UP000321891"/>
    </source>
</evidence>
<organism evidence="2 4">
    <name type="scientific">Acetobacter cibinongensis</name>
    <dbReference type="NCBI Taxonomy" id="146475"/>
    <lineage>
        <taxon>Bacteria</taxon>
        <taxon>Pseudomonadati</taxon>
        <taxon>Pseudomonadota</taxon>
        <taxon>Alphaproteobacteria</taxon>
        <taxon>Acetobacterales</taxon>
        <taxon>Acetobacteraceae</taxon>
        <taxon>Acetobacter</taxon>
    </lineage>
</organism>
<accession>A0A0D6N205</accession>
<dbReference type="EMBL" id="BAMV01000006">
    <property type="protein sequence ID" value="GAN59598.1"/>
    <property type="molecule type" value="Genomic_DNA"/>
</dbReference>
<evidence type="ECO:0000313" key="3">
    <source>
        <dbReference type="EMBL" id="GEL57487.1"/>
    </source>
</evidence>
<reference evidence="2 4" key="1">
    <citation type="submission" date="2012-11" db="EMBL/GenBank/DDBJ databases">
        <title>Whole genome sequence of Acetobacter cibinongensis 4H-1.</title>
        <authorList>
            <person name="Azuma Y."/>
            <person name="Higashiura N."/>
            <person name="Hirakawa H."/>
            <person name="Matsushita K."/>
        </authorList>
    </citation>
    <scope>NUCLEOTIDE SEQUENCE [LARGE SCALE GENOMIC DNA]</scope>
    <source>
        <strain evidence="2 4">4H-1</strain>
    </source>
</reference>
<proteinExistence type="predicted"/>
<comment type="caution">
    <text evidence="2">The sequence shown here is derived from an EMBL/GenBank/DDBJ whole genome shotgun (WGS) entry which is preliminary data.</text>
</comment>
<name>A0A0D6N205_9PROT</name>
<reference evidence="3 5" key="2">
    <citation type="submission" date="2019-07" db="EMBL/GenBank/DDBJ databases">
        <title>Whole genome shotgun sequence of Acetobacter cibinongensis NBRC 16605.</title>
        <authorList>
            <person name="Hosoyama A."/>
            <person name="Uohara A."/>
            <person name="Ohji S."/>
            <person name="Ichikawa N."/>
        </authorList>
    </citation>
    <scope>NUCLEOTIDE SEQUENCE [LARGE SCALE GENOMIC DNA]</scope>
    <source>
        <strain evidence="3 5">NBRC 16605</strain>
    </source>
</reference>
<feature type="domain" description="Hedgehog/Intein (Hint)" evidence="1">
    <location>
        <begin position="227"/>
        <end position="368"/>
    </location>
</feature>
<dbReference type="AlphaFoldDB" id="A0A0D6N205"/>
<dbReference type="Pfam" id="PF13403">
    <property type="entry name" value="Hint_2"/>
    <property type="match status" value="1"/>
</dbReference>
<dbReference type="RefSeq" id="WP_048837689.1">
    <property type="nucleotide sequence ID" value="NZ_BAMV01000006.1"/>
</dbReference>
<dbReference type="SUPFAM" id="SSF51294">
    <property type="entry name" value="Hedgehog/intein (Hint) domain"/>
    <property type="match status" value="1"/>
</dbReference>
<evidence type="ECO:0000259" key="1">
    <source>
        <dbReference type="Pfam" id="PF13403"/>
    </source>
</evidence>
<keyword evidence="5" id="KW-1185">Reference proteome</keyword>
<dbReference type="Proteomes" id="UP000321891">
    <property type="component" value="Unassembled WGS sequence"/>
</dbReference>
<dbReference type="Gene3D" id="2.170.16.10">
    <property type="entry name" value="Hedgehog/Intein (Hint) domain"/>
    <property type="match status" value="1"/>
</dbReference>
<dbReference type="EMBL" id="BJVU01000001">
    <property type="protein sequence ID" value="GEL57487.1"/>
    <property type="molecule type" value="Genomic_DNA"/>
</dbReference>
<sequence length="581" mass="63466">MPVELDIQGVTSSNASIEKENFHTNFSAISCARDKANMVCSPAQKTSPTAQVYHAVRHGVNVTVVADGVMTFGPEGTASLVGLSSALYVEAGAGVSHAVVRCGETLMMEEGSAIEDILIVEEGAHAVVPATAGGVIQLCGAENNSLILTGNKKSNLFIKGFLENDNADSITLSDVKAADIASLRFSDLDHVTLNFVDGQNFDLAVAGIGRLDPRKQSEKMVSYTKPVCFLAGTLLRTPKGDVPIEMLTPGDVISIYDVSGQNWETRKIIWSGSKRLQVRTDRPEDEAGYPVRILKNALAEGVPYKDMLVTSDHSLFFETMFVPVRMLVNGHSIFYDRTVSAYTYYHVETEHHSIIMADGALTESFLDTENQRLFYQTTDVVKLRCGRLTWERDGAVPRVTTRAAVEPVYHRLAERAQEKQFPCRKPAFDITFDPDLHLQTDQGQIVTMARKVGSSVMFMLPATVRNVKLCSRTSRKSDSIGPFVDDRREWGVLVGEIALLDTTRSAPVKIHLTTAELEGWADLESTEGRWTTGSAVLPLQHRATRGFMILSVKILAGGPYAVIASREEQNPAPVSAAPFAA</sequence>
<dbReference type="InterPro" id="IPR028992">
    <property type="entry name" value="Hedgehog/Intein_dom"/>
</dbReference>
<evidence type="ECO:0000313" key="2">
    <source>
        <dbReference type="EMBL" id="GAN59598.1"/>
    </source>
</evidence>
<dbReference type="InterPro" id="IPR036844">
    <property type="entry name" value="Hint_dom_sf"/>
</dbReference>